<dbReference type="PANTHER" id="PTHR37313">
    <property type="entry name" value="UPF0749 PROTEIN RV1825"/>
    <property type="match status" value="1"/>
</dbReference>
<comment type="caution">
    <text evidence="3">The sequence shown here is derived from an EMBL/GenBank/DDBJ whole genome shotgun (WGS) entry which is preliminary data.</text>
</comment>
<feature type="compositionally biased region" description="Basic and acidic residues" evidence="2">
    <location>
        <begin position="1"/>
        <end position="14"/>
    </location>
</feature>
<reference evidence="3 4" key="1">
    <citation type="submission" date="2020-05" db="EMBL/GenBank/DDBJ databases">
        <title>Genome Sequencing of Type Strains.</title>
        <authorList>
            <person name="Lemaire J.F."/>
            <person name="Inderbitzin P."/>
            <person name="Gregorio O.A."/>
            <person name="Collins S.B."/>
            <person name="Wespe N."/>
            <person name="Knight-Connoni V."/>
        </authorList>
    </citation>
    <scope>NUCLEOTIDE SEQUENCE [LARGE SCALE GENOMIC DNA]</scope>
    <source>
        <strain evidence="3 4">ATCC 25174</strain>
    </source>
</reference>
<evidence type="ECO:0000313" key="4">
    <source>
        <dbReference type="Proteomes" id="UP000565724"/>
    </source>
</evidence>
<dbReference type="InterPro" id="IPR010273">
    <property type="entry name" value="DUF881"/>
</dbReference>
<dbReference type="EMBL" id="JABMCI010000063">
    <property type="protein sequence ID" value="NUU17718.1"/>
    <property type="molecule type" value="Genomic_DNA"/>
</dbReference>
<dbReference type="Proteomes" id="UP000565724">
    <property type="component" value="Unassembled WGS sequence"/>
</dbReference>
<accession>A0A7Y6A267</accession>
<name>A0A7Y6A267_9CELL</name>
<dbReference type="Pfam" id="PF05949">
    <property type="entry name" value="DUF881"/>
    <property type="match status" value="1"/>
</dbReference>
<dbReference type="GO" id="GO:0005886">
    <property type="term" value="C:plasma membrane"/>
    <property type="evidence" value="ECO:0007669"/>
    <property type="project" value="TreeGrafter"/>
</dbReference>
<gene>
    <name evidence="3" type="ORF">HP550_10710</name>
</gene>
<dbReference type="Gene3D" id="3.30.70.1880">
    <property type="entry name" value="Protein of unknown function DUF881"/>
    <property type="match status" value="1"/>
</dbReference>
<evidence type="ECO:0000256" key="2">
    <source>
        <dbReference type="SAM" id="MobiDB-lite"/>
    </source>
</evidence>
<organism evidence="3 4">
    <name type="scientific">Cellulomonas humilata</name>
    <dbReference type="NCBI Taxonomy" id="144055"/>
    <lineage>
        <taxon>Bacteria</taxon>
        <taxon>Bacillati</taxon>
        <taxon>Actinomycetota</taxon>
        <taxon>Actinomycetes</taxon>
        <taxon>Micrococcales</taxon>
        <taxon>Cellulomonadaceae</taxon>
        <taxon>Cellulomonas</taxon>
    </lineage>
</organism>
<comment type="similarity">
    <text evidence="1">Belongs to the UPF0749 family.</text>
</comment>
<evidence type="ECO:0000256" key="1">
    <source>
        <dbReference type="ARBA" id="ARBA00009108"/>
    </source>
</evidence>
<feature type="region of interest" description="Disordered" evidence="2">
    <location>
        <begin position="1"/>
        <end position="180"/>
    </location>
</feature>
<sequence length="417" mass="43875">MSTTPSHDERDAGQGRRPFVESTLPPVVPENEEPNSLPPVVPDDEEPNSLPPVVPDDEEPNSLPPVVPDDDEPNSLPPVVPENDEPNSLPPVVPDDDEPNSPPPVVPEDDEPEQPDTVPPVEPQDEAPSEPSVAPEADEPARADQGTDSSPDGPRAEAASVPDDETVAAPGRTDPAEPSGWAVLGRALKPRSTRAQLVAGVLCAVLGFALVAQVRQSGEADLGGMRQDDLVRILDETTNRGDALAREAADLARERDDLLSGSDRRQAALDALRRSAETQGILTGRLPAQGPGVVVLLTEPDGYIKPITMLNMLEEMRNAGAEAIQLNDQRVTASSAFTGSGGAVVLDGVELTAPYRWTVIGDPDIIAPALQIPGGAMAQVRNNGGKGTVERADLVEVDAIRVVPEPVYATPVPPQGD</sequence>
<dbReference type="PANTHER" id="PTHR37313:SF2">
    <property type="entry name" value="UPF0749 PROTEIN YLXX"/>
    <property type="match status" value="1"/>
</dbReference>
<dbReference type="RefSeq" id="WP_175347667.1">
    <property type="nucleotide sequence ID" value="NZ_JABMCI010000063.1"/>
</dbReference>
<protein>
    <submittedName>
        <fullName evidence="3">DUF881 domain-containing protein</fullName>
    </submittedName>
</protein>
<dbReference type="AlphaFoldDB" id="A0A7Y6A267"/>
<keyword evidence="4" id="KW-1185">Reference proteome</keyword>
<evidence type="ECO:0000313" key="3">
    <source>
        <dbReference type="EMBL" id="NUU17718.1"/>
    </source>
</evidence>
<proteinExistence type="inferred from homology"/>